<dbReference type="Pfam" id="PF00041">
    <property type="entry name" value="fn3"/>
    <property type="match status" value="1"/>
</dbReference>
<proteinExistence type="inferred from homology"/>
<comment type="similarity">
    <text evidence="1">Belongs to the pectinesterase family.</text>
</comment>
<dbReference type="PROSITE" id="PS51257">
    <property type="entry name" value="PROKAR_LIPOPROTEIN"/>
    <property type="match status" value="1"/>
</dbReference>
<dbReference type="EMBL" id="CP139960">
    <property type="protein sequence ID" value="WQD36395.1"/>
    <property type="molecule type" value="Genomic_DNA"/>
</dbReference>
<keyword evidence="6" id="KW-1185">Reference proteome</keyword>
<dbReference type="RefSeq" id="WP_211316372.1">
    <property type="nucleotide sequence ID" value="NZ_CP139960.1"/>
</dbReference>
<evidence type="ECO:0000256" key="1">
    <source>
        <dbReference type="ARBA" id="ARBA00008891"/>
    </source>
</evidence>
<reference evidence="5 6" key="1">
    <citation type="submission" date="2023-12" db="EMBL/GenBank/DDBJ databases">
        <title>Genome sequencing and assembly of bacterial species from a model synthetic community.</title>
        <authorList>
            <person name="Hogle S.L."/>
        </authorList>
    </citation>
    <scope>NUCLEOTIDE SEQUENCE [LARGE SCALE GENOMIC DNA]</scope>
    <source>
        <strain evidence="5 6">HAMBI_3031</strain>
    </source>
</reference>
<evidence type="ECO:0000256" key="3">
    <source>
        <dbReference type="ARBA" id="ARBA00023085"/>
    </source>
</evidence>
<evidence type="ECO:0000313" key="6">
    <source>
        <dbReference type="Proteomes" id="UP001325680"/>
    </source>
</evidence>
<evidence type="ECO:0000259" key="4">
    <source>
        <dbReference type="PROSITE" id="PS50853"/>
    </source>
</evidence>
<dbReference type="SUPFAM" id="SSF51126">
    <property type="entry name" value="Pectin lyase-like"/>
    <property type="match status" value="1"/>
</dbReference>
<keyword evidence="2" id="KW-0378">Hydrolase</keyword>
<dbReference type="InterPro" id="IPR000070">
    <property type="entry name" value="Pectinesterase_cat"/>
</dbReference>
<sequence>MVYKAGSGLLGLVAVYILLMCSCSKKESPVTKDGLEFPTPGEVHAEAQSTSVKLSWLEVAGAYGYLVEIAKGTTFTNPFYKSDTLFVTQTEVTGLEALSNYTIRLKALHKDNPSITSKGLLQQFTTVAPPIIEKVPDVVVAKDGSGNYTKVQAAIDAAPTNRTSYYYIYVKKGEYKEVISINQDKPYIYLVGEDSAQTILTYDNHSGKPKPGGGTFGTADSRSFYVKGNHFVADNITFANTAGMNAGQAVAIYIDAVASAFINCRFLGYQDTWYAHNATHQYIKNCYIEGSVDFMFGGAKTLFDNCQIHSNRTGGYVTAASTPTGQDYGYVYLNCNFTANAGVSAVYLGRPWRPEAQVVLMACQLGSHIRAEGWHNWNNPDNEKTAYYAEYKSTGPGANAIGRVSWSHQLPDTEASKYTFEKMFGNWDPGFLAGNVRIVVK</sequence>
<dbReference type="InterPro" id="IPR011050">
    <property type="entry name" value="Pectin_lyase_fold/virulence"/>
</dbReference>
<evidence type="ECO:0000256" key="2">
    <source>
        <dbReference type="ARBA" id="ARBA00022801"/>
    </source>
</evidence>
<dbReference type="Gene3D" id="2.60.40.10">
    <property type="entry name" value="Immunoglobulins"/>
    <property type="match status" value="1"/>
</dbReference>
<gene>
    <name evidence="5" type="ORF">U0035_12035</name>
</gene>
<dbReference type="PANTHER" id="PTHR31321">
    <property type="entry name" value="ACYL-COA THIOESTER HYDROLASE YBHC-RELATED"/>
    <property type="match status" value="1"/>
</dbReference>
<dbReference type="InterPro" id="IPR036116">
    <property type="entry name" value="FN3_sf"/>
</dbReference>
<feature type="domain" description="Fibronectin type-III" evidence="4">
    <location>
        <begin position="37"/>
        <end position="129"/>
    </location>
</feature>
<dbReference type="CDD" id="cd00063">
    <property type="entry name" value="FN3"/>
    <property type="match status" value="1"/>
</dbReference>
<keyword evidence="3" id="KW-0063">Aspartyl esterase</keyword>
<dbReference type="Gene3D" id="2.160.20.10">
    <property type="entry name" value="Single-stranded right-handed beta-helix, Pectin lyase-like"/>
    <property type="match status" value="1"/>
</dbReference>
<organism evidence="5 6">
    <name type="scientific">Niabella yanshanensis</name>
    <dbReference type="NCBI Taxonomy" id="577386"/>
    <lineage>
        <taxon>Bacteria</taxon>
        <taxon>Pseudomonadati</taxon>
        <taxon>Bacteroidota</taxon>
        <taxon>Chitinophagia</taxon>
        <taxon>Chitinophagales</taxon>
        <taxon>Chitinophagaceae</taxon>
        <taxon>Niabella</taxon>
    </lineage>
</organism>
<dbReference type="InterPro" id="IPR013783">
    <property type="entry name" value="Ig-like_fold"/>
</dbReference>
<dbReference type="Proteomes" id="UP001325680">
    <property type="component" value="Chromosome"/>
</dbReference>
<evidence type="ECO:0000313" key="5">
    <source>
        <dbReference type="EMBL" id="WQD36395.1"/>
    </source>
</evidence>
<name>A0ABZ0VZD9_9BACT</name>
<dbReference type="PANTHER" id="PTHR31321:SF57">
    <property type="entry name" value="PECTINESTERASE 53-RELATED"/>
    <property type="match status" value="1"/>
</dbReference>
<accession>A0ABZ0VZD9</accession>
<dbReference type="InterPro" id="IPR003961">
    <property type="entry name" value="FN3_dom"/>
</dbReference>
<dbReference type="PROSITE" id="PS50853">
    <property type="entry name" value="FN3"/>
    <property type="match status" value="1"/>
</dbReference>
<dbReference type="Pfam" id="PF01095">
    <property type="entry name" value="Pectinesterase"/>
    <property type="match status" value="1"/>
</dbReference>
<dbReference type="SUPFAM" id="SSF49265">
    <property type="entry name" value="Fibronectin type III"/>
    <property type="match status" value="1"/>
</dbReference>
<protein>
    <submittedName>
        <fullName evidence="5">Pectinesterase family protein</fullName>
    </submittedName>
</protein>
<dbReference type="InterPro" id="IPR012334">
    <property type="entry name" value="Pectin_lyas_fold"/>
</dbReference>